<reference evidence="2" key="1">
    <citation type="submission" date="2023-02" db="EMBL/GenBank/DDBJ databases">
        <title>Gut commensal Christensenella minuta modulates host metabolism via a new class of secondary bile acids.</title>
        <authorList>
            <person name="Liu C."/>
        </authorList>
    </citation>
    <scope>NUCLEOTIDE SEQUENCE</scope>
    <source>
        <strain evidence="2">CA70</strain>
    </source>
</reference>
<evidence type="ECO:0000256" key="1">
    <source>
        <dbReference type="SAM" id="Phobius"/>
    </source>
</evidence>
<name>A0AAU8A869_9FIRM</name>
<gene>
    <name evidence="2" type="ORF">PUP29_11970</name>
</gene>
<dbReference type="RefSeq" id="WP_079545493.1">
    <property type="nucleotide sequence ID" value="NZ_CP117826.1"/>
</dbReference>
<feature type="transmembrane region" description="Helical" evidence="1">
    <location>
        <begin position="16"/>
        <end position="37"/>
    </location>
</feature>
<feature type="transmembrane region" description="Helical" evidence="1">
    <location>
        <begin position="43"/>
        <end position="62"/>
    </location>
</feature>
<protein>
    <recommendedName>
        <fullName evidence="3">DUF4282 domain-containing protein</fullName>
    </recommendedName>
</protein>
<sequence length="87" mass="9696">MENQNREKLVKRIKGAAMTVNMVMLLFGIIETIIGAVSIVFDFSLLITSLPILITGIILLVIREAVESLILGFAQLVENSNMRTYDK</sequence>
<evidence type="ECO:0000313" key="2">
    <source>
        <dbReference type="EMBL" id="XCC62233.1"/>
    </source>
</evidence>
<dbReference type="AlphaFoldDB" id="A0AAU8A869"/>
<keyword evidence="1" id="KW-0472">Membrane</keyword>
<keyword evidence="1" id="KW-0812">Transmembrane</keyword>
<keyword evidence="1" id="KW-1133">Transmembrane helix</keyword>
<accession>A0AAU8A869</accession>
<proteinExistence type="predicted"/>
<dbReference type="EMBL" id="CP117826">
    <property type="protein sequence ID" value="XCC62233.1"/>
    <property type="molecule type" value="Genomic_DNA"/>
</dbReference>
<evidence type="ECO:0008006" key="3">
    <source>
        <dbReference type="Google" id="ProtNLM"/>
    </source>
</evidence>
<organism evidence="2">
    <name type="scientific">Christensenella massiliensis</name>
    <dbReference type="NCBI Taxonomy" id="1805714"/>
    <lineage>
        <taxon>Bacteria</taxon>
        <taxon>Bacillati</taxon>
        <taxon>Bacillota</taxon>
        <taxon>Clostridia</taxon>
        <taxon>Christensenellales</taxon>
        <taxon>Christensenellaceae</taxon>
        <taxon>Christensenella</taxon>
    </lineage>
</organism>